<feature type="transmembrane region" description="Helical" evidence="7">
    <location>
        <begin position="343"/>
        <end position="367"/>
    </location>
</feature>
<organism evidence="9 10">
    <name type="scientific">Saccoglossus kowalevskii</name>
    <name type="common">Acorn worm</name>
    <dbReference type="NCBI Taxonomy" id="10224"/>
    <lineage>
        <taxon>Eukaryota</taxon>
        <taxon>Metazoa</taxon>
        <taxon>Hemichordata</taxon>
        <taxon>Enteropneusta</taxon>
        <taxon>Harrimaniidae</taxon>
        <taxon>Saccoglossus</taxon>
    </lineage>
</organism>
<dbReference type="Pfam" id="PF00211">
    <property type="entry name" value="Guanylate_cyc"/>
    <property type="match status" value="1"/>
</dbReference>
<evidence type="ECO:0000256" key="3">
    <source>
        <dbReference type="ARBA" id="ARBA00022741"/>
    </source>
</evidence>
<dbReference type="InterPro" id="IPR029787">
    <property type="entry name" value="Nucleotide_cyclase"/>
</dbReference>
<keyword evidence="9" id="KW-1185">Reference proteome</keyword>
<keyword evidence="6" id="KW-0456">Lyase</keyword>
<protein>
    <submittedName>
        <fullName evidence="10">Uncharacterized protein LOC102809919</fullName>
    </submittedName>
</protein>
<dbReference type="PANTHER" id="PTHR11920:SF335">
    <property type="entry name" value="GUANYLATE CYCLASE"/>
    <property type="match status" value="1"/>
</dbReference>
<dbReference type="Gene3D" id="3.30.70.1230">
    <property type="entry name" value="Nucleotide cyclase"/>
    <property type="match status" value="1"/>
</dbReference>
<dbReference type="Proteomes" id="UP000694865">
    <property type="component" value="Unplaced"/>
</dbReference>
<evidence type="ECO:0000313" key="9">
    <source>
        <dbReference type="Proteomes" id="UP000694865"/>
    </source>
</evidence>
<dbReference type="SUPFAM" id="SSF55073">
    <property type="entry name" value="Nucleotide cyclase"/>
    <property type="match status" value="1"/>
</dbReference>
<evidence type="ECO:0000256" key="5">
    <source>
        <dbReference type="ARBA" id="ARBA00023136"/>
    </source>
</evidence>
<evidence type="ECO:0000256" key="1">
    <source>
        <dbReference type="ARBA" id="ARBA00004370"/>
    </source>
</evidence>
<name>A0ABM0MIT3_SACKO</name>
<gene>
    <name evidence="10" type="primary">LOC102809919</name>
</gene>
<evidence type="ECO:0000259" key="8">
    <source>
        <dbReference type="PROSITE" id="PS50125"/>
    </source>
</evidence>
<evidence type="ECO:0000256" key="7">
    <source>
        <dbReference type="SAM" id="Phobius"/>
    </source>
</evidence>
<dbReference type="PANTHER" id="PTHR11920">
    <property type="entry name" value="GUANYLYL CYCLASE"/>
    <property type="match status" value="1"/>
</dbReference>
<dbReference type="Gene3D" id="6.10.250.780">
    <property type="match status" value="1"/>
</dbReference>
<dbReference type="SMART" id="SM00044">
    <property type="entry name" value="CYCc"/>
    <property type="match status" value="1"/>
</dbReference>
<accession>A0ABM0MIT3</accession>
<evidence type="ECO:0000256" key="6">
    <source>
        <dbReference type="ARBA" id="ARBA00023239"/>
    </source>
</evidence>
<reference evidence="10" key="1">
    <citation type="submission" date="2025-08" db="UniProtKB">
        <authorList>
            <consortium name="RefSeq"/>
        </authorList>
    </citation>
    <scope>IDENTIFICATION</scope>
    <source>
        <tissue evidence="10">Testes</tissue>
    </source>
</reference>
<proteinExistence type="predicted"/>
<dbReference type="InterPro" id="IPR001054">
    <property type="entry name" value="A/G_cyclase"/>
</dbReference>
<keyword evidence="2 7" id="KW-0812">Transmembrane</keyword>
<keyword evidence="5 7" id="KW-0472">Membrane</keyword>
<keyword evidence="3" id="KW-0547">Nucleotide-binding</keyword>
<evidence type="ECO:0000313" key="10">
    <source>
        <dbReference type="RefSeq" id="XP_006819924.1"/>
    </source>
</evidence>
<dbReference type="RefSeq" id="XP_006819924.1">
    <property type="nucleotide sequence ID" value="XM_006819861.1"/>
</dbReference>
<dbReference type="CDD" id="cd07302">
    <property type="entry name" value="CHD"/>
    <property type="match status" value="1"/>
</dbReference>
<dbReference type="PROSITE" id="PS50125">
    <property type="entry name" value="GUANYLATE_CYCLASE_2"/>
    <property type="match status" value="1"/>
</dbReference>
<keyword evidence="4 7" id="KW-1133">Transmembrane helix</keyword>
<sequence>MPSKKRNKVDDVRTVDLKASQTTLRKRAWFVNKSELSSRLKKGPMLKLIVLFVTPVVILFSVISVGIHDHAHKSKSIATDEDVLISSTHLYDVITYIEAERCSLVNSFIVNRTVSNSRVPPPYTCCNKSLAKFPWSSRSLIINNNTFESGEDVVRFYENTIITDYTGLFETVVKYQDDIAYLTTQILLAIQTIDEGDIWQNLMSYLMLIKTQENIEVERMVGQLYFFNFTFPTYEYFLMYCRAVSVGSMTINAAMAYSPDVKDTFTENVAVLSSDSQYSIETTRRNLRMDYLDGDNETTVGQWREYVDNLYTLSLAVTDSVHRIENLSIADLDSMSTSTKMNLFLDVLALLVSAIVAPVTLGIILNITKQLRESVEKIAGQTSMLNTEKRKADGLLTQMLPAKVAEDLKNNKHNKAETFEEVTVFFSDVVDFMKYVTMMNPVNVIRMLNSLYSCFDARIKLYDVYKVETIGEVYMCVSGLPNRNGNRHAGEVAMMALHMQRSMGEIKVPGYDNLKLELRCGLNSGKAFDVIQSSNKWNSVTGAYMSPNQPEM</sequence>
<dbReference type="GeneID" id="102809919"/>
<feature type="transmembrane region" description="Helical" evidence="7">
    <location>
        <begin position="48"/>
        <end position="67"/>
    </location>
</feature>
<dbReference type="InterPro" id="IPR050401">
    <property type="entry name" value="Cyclic_nucleotide_synthase"/>
</dbReference>
<comment type="subcellular location">
    <subcellularLocation>
        <location evidence="1">Membrane</location>
    </subcellularLocation>
</comment>
<evidence type="ECO:0000256" key="2">
    <source>
        <dbReference type="ARBA" id="ARBA00022692"/>
    </source>
</evidence>
<feature type="domain" description="Guanylate cyclase" evidence="8">
    <location>
        <begin position="423"/>
        <end position="525"/>
    </location>
</feature>
<evidence type="ECO:0000256" key="4">
    <source>
        <dbReference type="ARBA" id="ARBA00022989"/>
    </source>
</evidence>